<dbReference type="GO" id="GO:0005634">
    <property type="term" value="C:nucleus"/>
    <property type="evidence" value="ECO:0007669"/>
    <property type="project" value="TreeGrafter"/>
</dbReference>
<sequence length="270" mass="29644">MSNQKIPNMGTKVEVTIDLVWVLSKNVKKHNQEEASRSGMINGISWGKPNTQASGSSQGQGQRQGQWQWQCQGQRQGQCQGQGLSGGGDGSAKVQCRQQHLMSSEDKSSMDLVQPSDHLCYVKCNFCNTVLAVGIPCRRLLDTVTVKCGHCSNLSFLSTRPPLQGQCIDHPLSFQSQVGFSNDIRKGASTSSSSSSSMANESPSANFVVKQRRFNESKLPTQKSHIEKHSVQQPRTGLDTFQIQLMGRLLGLTTMNEKGLGQIKWMSRVS</sequence>
<dbReference type="EMBL" id="JAGKQH010000018">
    <property type="protein sequence ID" value="KAG6574037.1"/>
    <property type="molecule type" value="Genomic_DNA"/>
</dbReference>
<dbReference type="InterPro" id="IPR056776">
    <property type="entry name" value="YABBY_N"/>
</dbReference>
<proteinExistence type="predicted"/>
<evidence type="ECO:0000259" key="2">
    <source>
        <dbReference type="Pfam" id="PF24868"/>
    </source>
</evidence>
<comment type="caution">
    <text evidence="3">The sequence shown here is derived from an EMBL/GenBank/DDBJ whole genome shotgun (WGS) entry which is preliminary data.</text>
</comment>
<feature type="compositionally biased region" description="Low complexity" evidence="1">
    <location>
        <begin position="188"/>
        <end position="205"/>
    </location>
</feature>
<dbReference type="Pfam" id="PF24868">
    <property type="entry name" value="YABBY_N"/>
    <property type="match status" value="1"/>
</dbReference>
<feature type="domain" description="YABBY N-terminal" evidence="2">
    <location>
        <begin position="115"/>
        <end position="165"/>
    </location>
</feature>
<accession>A0AAV6M2Y8</accession>
<dbReference type="GO" id="GO:0048366">
    <property type="term" value="P:leaf development"/>
    <property type="evidence" value="ECO:0007669"/>
    <property type="project" value="TreeGrafter"/>
</dbReference>
<feature type="region of interest" description="Disordered" evidence="1">
    <location>
        <begin position="31"/>
        <end position="67"/>
    </location>
</feature>
<dbReference type="Proteomes" id="UP000685013">
    <property type="component" value="Chromosome 18"/>
</dbReference>
<evidence type="ECO:0000313" key="4">
    <source>
        <dbReference type="Proteomes" id="UP000685013"/>
    </source>
</evidence>
<dbReference type="GO" id="GO:0048479">
    <property type="term" value="P:style development"/>
    <property type="evidence" value="ECO:0007669"/>
    <property type="project" value="TreeGrafter"/>
</dbReference>
<evidence type="ECO:0000313" key="3">
    <source>
        <dbReference type="EMBL" id="KAG6574037.1"/>
    </source>
</evidence>
<dbReference type="GO" id="GO:0045165">
    <property type="term" value="P:cell fate commitment"/>
    <property type="evidence" value="ECO:0007669"/>
    <property type="project" value="TreeGrafter"/>
</dbReference>
<dbReference type="PANTHER" id="PTHR31675">
    <property type="entry name" value="PROTEIN YABBY 6-RELATED"/>
    <property type="match status" value="1"/>
</dbReference>
<dbReference type="AlphaFoldDB" id="A0AAV6M2Y8"/>
<evidence type="ECO:0000256" key="1">
    <source>
        <dbReference type="SAM" id="MobiDB-lite"/>
    </source>
</evidence>
<keyword evidence="4" id="KW-1185">Reference proteome</keyword>
<organism evidence="3 4">
    <name type="scientific">Cucurbita argyrosperma subsp. sororia</name>
    <dbReference type="NCBI Taxonomy" id="37648"/>
    <lineage>
        <taxon>Eukaryota</taxon>
        <taxon>Viridiplantae</taxon>
        <taxon>Streptophyta</taxon>
        <taxon>Embryophyta</taxon>
        <taxon>Tracheophyta</taxon>
        <taxon>Spermatophyta</taxon>
        <taxon>Magnoliopsida</taxon>
        <taxon>eudicotyledons</taxon>
        <taxon>Gunneridae</taxon>
        <taxon>Pentapetalae</taxon>
        <taxon>rosids</taxon>
        <taxon>fabids</taxon>
        <taxon>Cucurbitales</taxon>
        <taxon>Cucurbitaceae</taxon>
        <taxon>Cucurbiteae</taxon>
        <taxon>Cucurbita</taxon>
    </lineage>
</organism>
<dbReference type="PANTHER" id="PTHR31675:SF1">
    <property type="entry name" value="PROTEIN CRABS CLAW"/>
    <property type="match status" value="1"/>
</dbReference>
<dbReference type="GO" id="GO:0010582">
    <property type="term" value="P:floral meristem determinacy"/>
    <property type="evidence" value="ECO:0007669"/>
    <property type="project" value="TreeGrafter"/>
</dbReference>
<name>A0AAV6M2Y8_9ROSI</name>
<feature type="non-terminal residue" evidence="3">
    <location>
        <position position="1"/>
    </location>
</feature>
<protein>
    <submittedName>
        <fullName evidence="3">Protein DROOPING LEAF</fullName>
    </submittedName>
</protein>
<gene>
    <name evidence="3" type="primary">DL</name>
    <name evidence="3" type="ORF">SDJN03_27924</name>
</gene>
<reference evidence="3 4" key="1">
    <citation type="journal article" date="2021" name="Hortic Res">
        <title>The domestication of Cucurbita argyrosperma as revealed by the genome of its wild relative.</title>
        <authorList>
            <person name="Barrera-Redondo J."/>
            <person name="Sanchez-de la Vega G."/>
            <person name="Aguirre-Liguori J.A."/>
            <person name="Castellanos-Morales G."/>
            <person name="Gutierrez-Guerrero Y.T."/>
            <person name="Aguirre-Dugua X."/>
            <person name="Aguirre-Planter E."/>
            <person name="Tenaillon M.I."/>
            <person name="Lira-Saade R."/>
            <person name="Eguiarte L.E."/>
        </authorList>
    </citation>
    <scope>NUCLEOTIDE SEQUENCE [LARGE SCALE GENOMIC DNA]</scope>
    <source>
        <strain evidence="3">JBR-2021</strain>
    </source>
</reference>
<feature type="region of interest" description="Disordered" evidence="1">
    <location>
        <begin position="185"/>
        <end position="205"/>
    </location>
</feature>
<feature type="compositionally biased region" description="Low complexity" evidence="1">
    <location>
        <begin position="52"/>
        <end position="67"/>
    </location>
</feature>
<dbReference type="InterPro" id="IPR006780">
    <property type="entry name" value="YABBY"/>
</dbReference>